<dbReference type="Pfam" id="PF13442">
    <property type="entry name" value="Cytochrome_CBB3"/>
    <property type="match status" value="1"/>
</dbReference>
<organism evidence="5">
    <name type="scientific">hydrothermal vent metagenome</name>
    <dbReference type="NCBI Taxonomy" id="652676"/>
    <lineage>
        <taxon>unclassified sequences</taxon>
        <taxon>metagenomes</taxon>
        <taxon>ecological metagenomes</taxon>
    </lineage>
</organism>
<evidence type="ECO:0000313" key="5">
    <source>
        <dbReference type="EMBL" id="SFV60193.1"/>
    </source>
</evidence>
<keyword evidence="3" id="KW-0408">Iron</keyword>
<reference evidence="5" key="1">
    <citation type="submission" date="2016-10" db="EMBL/GenBank/DDBJ databases">
        <authorList>
            <person name="de Groot N.N."/>
        </authorList>
    </citation>
    <scope>NUCLEOTIDE SEQUENCE</scope>
</reference>
<dbReference type="InterPro" id="IPR036909">
    <property type="entry name" value="Cyt_c-like_dom_sf"/>
</dbReference>
<dbReference type="PROSITE" id="PS51007">
    <property type="entry name" value="CYTC"/>
    <property type="match status" value="1"/>
</dbReference>
<evidence type="ECO:0000256" key="1">
    <source>
        <dbReference type="ARBA" id="ARBA00022617"/>
    </source>
</evidence>
<feature type="domain" description="Cytochrome c" evidence="4">
    <location>
        <begin position="19"/>
        <end position="133"/>
    </location>
</feature>
<protein>
    <submittedName>
        <fullName evidence="5">Cytochrome c, class I</fullName>
    </submittedName>
</protein>
<keyword evidence="1" id="KW-0349">Heme</keyword>
<proteinExistence type="predicted"/>
<dbReference type="GO" id="GO:0046872">
    <property type="term" value="F:metal ion binding"/>
    <property type="evidence" value="ECO:0007669"/>
    <property type="project" value="UniProtKB-KW"/>
</dbReference>
<dbReference type="AlphaFoldDB" id="A0A1W1C368"/>
<accession>A0A1W1C368</accession>
<evidence type="ECO:0000259" key="4">
    <source>
        <dbReference type="PROSITE" id="PS51007"/>
    </source>
</evidence>
<gene>
    <name evidence="5" type="ORF">MNB_SV-10-68</name>
</gene>
<dbReference type="InterPro" id="IPR009056">
    <property type="entry name" value="Cyt_c-like_dom"/>
</dbReference>
<dbReference type="EMBL" id="FPHL01000021">
    <property type="protein sequence ID" value="SFV60193.1"/>
    <property type="molecule type" value="Genomic_DNA"/>
</dbReference>
<sequence length="152" mass="16398">MKKTVLVTAGLLLSTLALSANNSGEEIFKAKCSACHLLQAPGAMYKPGTPEFRQAMNDLKAPPMAKVASMIKMKYETKEAFAKFVNDYITTPDASKTVCMKNAVKGFGLMPAIGKTMSTEEKKTVAEWIYNNAKATPMMKKMKCGAGKCGGK</sequence>
<name>A0A1W1C368_9ZZZZ</name>
<evidence type="ECO:0000256" key="2">
    <source>
        <dbReference type="ARBA" id="ARBA00022723"/>
    </source>
</evidence>
<keyword evidence="2" id="KW-0479">Metal-binding</keyword>
<dbReference type="GO" id="GO:0009055">
    <property type="term" value="F:electron transfer activity"/>
    <property type="evidence" value="ECO:0007669"/>
    <property type="project" value="InterPro"/>
</dbReference>
<dbReference type="GO" id="GO:0020037">
    <property type="term" value="F:heme binding"/>
    <property type="evidence" value="ECO:0007669"/>
    <property type="project" value="InterPro"/>
</dbReference>
<dbReference type="Gene3D" id="1.10.760.10">
    <property type="entry name" value="Cytochrome c-like domain"/>
    <property type="match status" value="1"/>
</dbReference>
<evidence type="ECO:0000256" key="3">
    <source>
        <dbReference type="ARBA" id="ARBA00023004"/>
    </source>
</evidence>
<dbReference type="SUPFAM" id="SSF46626">
    <property type="entry name" value="Cytochrome c"/>
    <property type="match status" value="1"/>
</dbReference>